<evidence type="ECO:0000313" key="2">
    <source>
        <dbReference type="Proteomes" id="UP000886632"/>
    </source>
</evidence>
<dbReference type="InterPro" id="IPR010985">
    <property type="entry name" value="Ribbon_hlx_hlx"/>
</dbReference>
<comment type="caution">
    <text evidence="1">The sequence shown here is derived from an EMBL/GenBank/DDBJ whole genome shotgun (WGS) entry which is preliminary data.</text>
</comment>
<accession>A0A9D7XUV2</accession>
<dbReference type="Proteomes" id="UP000886632">
    <property type="component" value="Unassembled WGS sequence"/>
</dbReference>
<dbReference type="EMBL" id="JADKGK010000020">
    <property type="protein sequence ID" value="MBL0004213.1"/>
    <property type="molecule type" value="Genomic_DNA"/>
</dbReference>
<dbReference type="AlphaFoldDB" id="A0A9D7XUV2"/>
<protein>
    <recommendedName>
        <fullName evidence="3">Ribbon-helix-helix protein CopG domain-containing protein</fullName>
    </recommendedName>
</protein>
<sequence>MMPAAHFDAGSARTGSKMFTARLPEPLHDALTATAAVLGRTPADLMREALIKYFEELDVSQVLAERKRERQRQEQEMLSSVRAAATVGK</sequence>
<dbReference type="GO" id="GO:0006355">
    <property type="term" value="P:regulation of DNA-templated transcription"/>
    <property type="evidence" value="ECO:0007669"/>
    <property type="project" value="InterPro"/>
</dbReference>
<dbReference type="SUPFAM" id="SSF47598">
    <property type="entry name" value="Ribbon-helix-helix"/>
    <property type="match status" value="1"/>
</dbReference>
<gene>
    <name evidence="1" type="ORF">IPP00_09560</name>
</gene>
<evidence type="ECO:0008006" key="3">
    <source>
        <dbReference type="Google" id="ProtNLM"/>
    </source>
</evidence>
<name>A0A9D7XUV2_9MICO</name>
<reference evidence="1" key="1">
    <citation type="submission" date="2020-10" db="EMBL/GenBank/DDBJ databases">
        <title>Connecting structure to function with the recovery of over 1000 high-quality activated sludge metagenome-assembled genomes encoding full-length rRNA genes using long-read sequencing.</title>
        <authorList>
            <person name="Singleton C.M."/>
            <person name="Petriglieri F."/>
            <person name="Kristensen J.M."/>
            <person name="Kirkegaard R.H."/>
            <person name="Michaelsen T.Y."/>
            <person name="Andersen M.H."/>
            <person name="Karst S.M."/>
            <person name="Dueholm M.S."/>
            <person name="Nielsen P.H."/>
            <person name="Albertsen M."/>
        </authorList>
    </citation>
    <scope>NUCLEOTIDE SEQUENCE</scope>
    <source>
        <strain evidence="1">Ribe_18-Q3-R11-54_MAXAC.001</strain>
    </source>
</reference>
<organism evidence="1 2">
    <name type="scientific">Candidatus Phosphoribacter hodrii</name>
    <dbReference type="NCBI Taxonomy" id="2953743"/>
    <lineage>
        <taxon>Bacteria</taxon>
        <taxon>Bacillati</taxon>
        <taxon>Actinomycetota</taxon>
        <taxon>Actinomycetes</taxon>
        <taxon>Micrococcales</taxon>
        <taxon>Dermatophilaceae</taxon>
        <taxon>Candidatus Phosphoribacter</taxon>
    </lineage>
</organism>
<evidence type="ECO:0000313" key="1">
    <source>
        <dbReference type="EMBL" id="MBL0004213.1"/>
    </source>
</evidence>
<proteinExistence type="predicted"/>